<feature type="region of interest" description="Disordered" evidence="1">
    <location>
        <begin position="1"/>
        <end position="26"/>
    </location>
</feature>
<comment type="caution">
    <text evidence="3">The sequence shown here is derived from an EMBL/GenBank/DDBJ whole genome shotgun (WGS) entry which is preliminary data.</text>
</comment>
<dbReference type="OrthoDB" id="4317910at2"/>
<gene>
    <name evidence="3" type="ORF">FGF66_01185</name>
</gene>
<protein>
    <submittedName>
        <fullName evidence="3">DUF4157 domain-containing protein</fullName>
    </submittedName>
</protein>
<name>A0A5C4SAC7_CHLTI</name>
<feature type="compositionally biased region" description="Basic and acidic residues" evidence="1">
    <location>
        <begin position="176"/>
        <end position="197"/>
    </location>
</feature>
<evidence type="ECO:0000259" key="2">
    <source>
        <dbReference type="Pfam" id="PF13699"/>
    </source>
</evidence>
<feature type="compositionally biased region" description="Low complexity" evidence="1">
    <location>
        <begin position="1"/>
        <end position="23"/>
    </location>
</feature>
<dbReference type="EMBL" id="VDCH01000001">
    <property type="protein sequence ID" value="TNJ40396.1"/>
    <property type="molecule type" value="Genomic_DNA"/>
</dbReference>
<evidence type="ECO:0000313" key="4">
    <source>
        <dbReference type="Proteomes" id="UP000308271"/>
    </source>
</evidence>
<feature type="compositionally biased region" description="Basic and acidic residues" evidence="1">
    <location>
        <begin position="45"/>
        <end position="60"/>
    </location>
</feature>
<dbReference type="AlphaFoldDB" id="A0A5C4SAC7"/>
<organism evidence="3 4">
    <name type="scientific">Chlorobaculum thiosulfatiphilum</name>
    <name type="common">Chlorobium limicola f.sp. thiosulfatophilum</name>
    <dbReference type="NCBI Taxonomy" id="115852"/>
    <lineage>
        <taxon>Bacteria</taxon>
        <taxon>Pseudomonadati</taxon>
        <taxon>Chlorobiota</taxon>
        <taxon>Chlorobiia</taxon>
        <taxon>Chlorobiales</taxon>
        <taxon>Chlorobiaceae</taxon>
        <taxon>Chlorobaculum</taxon>
    </lineage>
</organism>
<dbReference type="InterPro" id="IPR025295">
    <property type="entry name" value="eCIS_core_dom"/>
</dbReference>
<keyword evidence="4" id="KW-1185">Reference proteome</keyword>
<reference evidence="3 4" key="1">
    <citation type="submission" date="2019-05" db="EMBL/GenBank/DDBJ databases">
        <title>Draft Whole-Genome sequence of the green sulfur bacterium Chlorobaculum thiosulfatiphilum DSM 249.</title>
        <authorList>
            <person name="Meyer T.E."/>
            <person name="Kyndt J.A."/>
        </authorList>
    </citation>
    <scope>NUCLEOTIDE SEQUENCE [LARGE SCALE GENOMIC DNA]</scope>
    <source>
        <strain evidence="3 4">DSM 249</strain>
    </source>
</reference>
<proteinExistence type="predicted"/>
<feature type="region of interest" description="Disordered" evidence="1">
    <location>
        <begin position="293"/>
        <end position="312"/>
    </location>
</feature>
<sequence>MKSSADKSSVSSASKPAHAASTSPFFAPARQSAFFAPAVQMKMEVSKPGDPLEKEADHMAGKVMRMASPVPAPASPKEEKIQKSPDEKLQKEEKEVVQKAPAPDKEIQKAADDKLQKAPEADEKLQKEVVQKTATPEKEIQKAPEADDKLQKQDDEKLQKEEKEVVQKAPAPEMAIQKKEDDKLQKSTDDKLQRKEAGGAGAASSSVQSAISGKTTGGQPMSSEVRGFMEPRFNADFGNVRIHSDPEAASLNNQLSARAFTHKNHIFFSRDQYQPGTSGGKHLLAHELTHTIQQGHAVQRSPQVSTTATPPPVQRLGMQDALDYFADKAANIPGFTMLTVIIGFNPINQRSTDRSAANILRAMVEMVPGGHMISQALDNHGIFTRVGAWAEQQFATLGDIGSEIVGGLRSFIDSLSWSDIFDLGGVWDRAKSIFTAPISRLISFATNIASEILGFIREAILRPLAALAEGTRGYDLLKALLGQDPITGEAVPRTPDTLISGFMKLIGQEEIWENIKKGNAIQRAWAWFQSTLSGLLGFARSIPQKIIQTLTSLTIIDLVTVVGAFRKIGSAFLGIAGEFGSWALGQVISLLEILFSVVAPGVMPYLKKAQAAFTSILKNPIGFVSNLVRAAKLGFQRFAGNIVNHLKTALIKWLVGPLADAGVYIPKSFSLIEIVKLVLSVLGLTWQNIRSKLVKIIPEPVLSGLEKTAGVLVTLVKDGPAAAWEQIKTELSELKDQLISQVTQMVSVEIVKAAIMKLVSMINPAGAVVQAIIAIYNTVTFFIEKINQIAAVVGSFINSIAAIASGQVDAAASKVEQTLANTLTVVIAFLAKFAGLGGIPAKLVGIVQKIRKPIDRGLDKIVAWLGKMLKKLGGAIAQAGLPADPNERLRLGLNAAKTAVTRLSGNRIGRAVIVPVLGAIKVRYGFTSLEPEIRNGKWWIRGAINPTGDADTGKVADNGNAQAVSATELATLVRRAVLEEIVANPAVQQAMQNPVGQTIIAEGGRTALPAAALQSRQNMGQHPVLSGPPFALLSRGAAHPSPPATVQIQIGGGTVEERRARSNSPTGAPLERVMGFPGQGHYSPDVLNEIRSSGLSEQAFSLNMRMLVQTGQMEPGLNDNQRQKIRRVTWLLFGTESARNLANIAHAPMGVSMVESGHASFSNLLVPQTSGVSGGILPATMGQLPATARSLEHQIAQNNPGLGLVPRQGGRLAENDPRIQRLANREYDFVMQFVRTQLTNNGPTATEADPVIRRIIRQYYLPRSAQLASQLQSMSTQ</sequence>
<evidence type="ECO:0000256" key="1">
    <source>
        <dbReference type="SAM" id="MobiDB-lite"/>
    </source>
</evidence>
<feature type="compositionally biased region" description="Polar residues" evidence="1">
    <location>
        <begin position="293"/>
        <end position="308"/>
    </location>
</feature>
<feature type="compositionally biased region" description="Low complexity" evidence="1">
    <location>
        <begin position="202"/>
        <end position="213"/>
    </location>
</feature>
<feature type="domain" description="eCIS core" evidence="2">
    <location>
        <begin position="220"/>
        <end position="296"/>
    </location>
</feature>
<evidence type="ECO:0000313" key="3">
    <source>
        <dbReference type="EMBL" id="TNJ40396.1"/>
    </source>
</evidence>
<dbReference type="Pfam" id="PF13699">
    <property type="entry name" value="eCIS_core"/>
    <property type="match status" value="1"/>
</dbReference>
<dbReference type="Proteomes" id="UP000308271">
    <property type="component" value="Unassembled WGS sequence"/>
</dbReference>
<accession>A0A5C4SAC7</accession>
<feature type="region of interest" description="Disordered" evidence="1">
    <location>
        <begin position="45"/>
        <end position="224"/>
    </location>
</feature>
<feature type="compositionally biased region" description="Basic and acidic residues" evidence="1">
    <location>
        <begin position="76"/>
        <end position="166"/>
    </location>
</feature>
<dbReference type="RefSeq" id="WP_139455866.1">
    <property type="nucleotide sequence ID" value="NZ_VDCH01000001.1"/>
</dbReference>